<evidence type="ECO:0000256" key="1">
    <source>
        <dbReference type="ARBA" id="ARBA00008575"/>
    </source>
</evidence>
<dbReference type="PANTHER" id="PTHR11384">
    <property type="entry name" value="ATP-BINDING CASSETTE, SUB-FAMILY D MEMBER"/>
    <property type="match status" value="1"/>
</dbReference>
<dbReference type="GO" id="GO:0005524">
    <property type="term" value="F:ATP binding"/>
    <property type="evidence" value="ECO:0007669"/>
    <property type="project" value="InterPro"/>
</dbReference>
<name>A0AAE1Z193_9LAMI</name>
<keyword evidence="2" id="KW-0813">Transport</keyword>
<accession>A0AAE1Z193</accession>
<evidence type="ECO:0000313" key="7">
    <source>
        <dbReference type="EMBL" id="KAK4439513.1"/>
    </source>
</evidence>
<dbReference type="GO" id="GO:0016887">
    <property type="term" value="F:ATP hydrolysis activity"/>
    <property type="evidence" value="ECO:0007669"/>
    <property type="project" value="InterPro"/>
</dbReference>
<keyword evidence="3" id="KW-0812">Transmembrane</keyword>
<dbReference type="InterPro" id="IPR027417">
    <property type="entry name" value="P-loop_NTPase"/>
</dbReference>
<dbReference type="AlphaFoldDB" id="A0AAE1Z193"/>
<keyword evidence="8" id="KW-1185">Reference proteome</keyword>
<dbReference type="PANTHER" id="PTHR11384:SF59">
    <property type="entry name" value="LYSOSOMAL COBALAMIN TRANSPORTER ABCD4"/>
    <property type="match status" value="1"/>
</dbReference>
<gene>
    <name evidence="7" type="ORF">Salat_0286200</name>
</gene>
<dbReference type="Gene3D" id="3.40.50.300">
    <property type="entry name" value="P-loop containing nucleotide triphosphate hydrolases"/>
    <property type="match status" value="1"/>
</dbReference>
<reference evidence="7" key="1">
    <citation type="submission" date="2020-06" db="EMBL/GenBank/DDBJ databases">
        <authorList>
            <person name="Li T."/>
            <person name="Hu X."/>
            <person name="Zhang T."/>
            <person name="Song X."/>
            <person name="Zhang H."/>
            <person name="Dai N."/>
            <person name="Sheng W."/>
            <person name="Hou X."/>
            <person name="Wei L."/>
        </authorList>
    </citation>
    <scope>NUCLEOTIDE SEQUENCE</scope>
    <source>
        <strain evidence="7">3651</strain>
        <tissue evidence="7">Leaf</tissue>
    </source>
</reference>
<reference evidence="7" key="2">
    <citation type="journal article" date="2024" name="Plant">
        <title>Genomic evolution and insights into agronomic trait innovations of Sesamum species.</title>
        <authorList>
            <person name="Miao H."/>
            <person name="Wang L."/>
            <person name="Qu L."/>
            <person name="Liu H."/>
            <person name="Sun Y."/>
            <person name="Le M."/>
            <person name="Wang Q."/>
            <person name="Wei S."/>
            <person name="Zheng Y."/>
            <person name="Lin W."/>
            <person name="Duan Y."/>
            <person name="Cao H."/>
            <person name="Xiong S."/>
            <person name="Wang X."/>
            <person name="Wei L."/>
            <person name="Li C."/>
            <person name="Ma Q."/>
            <person name="Ju M."/>
            <person name="Zhao R."/>
            <person name="Li G."/>
            <person name="Mu C."/>
            <person name="Tian Q."/>
            <person name="Mei H."/>
            <person name="Zhang T."/>
            <person name="Gao T."/>
            <person name="Zhang H."/>
        </authorList>
    </citation>
    <scope>NUCLEOTIDE SEQUENCE</scope>
    <source>
        <strain evidence="7">3651</strain>
    </source>
</reference>
<organism evidence="7 8">
    <name type="scientific">Sesamum alatum</name>
    <dbReference type="NCBI Taxonomy" id="300844"/>
    <lineage>
        <taxon>Eukaryota</taxon>
        <taxon>Viridiplantae</taxon>
        <taxon>Streptophyta</taxon>
        <taxon>Embryophyta</taxon>
        <taxon>Tracheophyta</taxon>
        <taxon>Spermatophyta</taxon>
        <taxon>Magnoliopsida</taxon>
        <taxon>eudicotyledons</taxon>
        <taxon>Gunneridae</taxon>
        <taxon>Pentapetalae</taxon>
        <taxon>asterids</taxon>
        <taxon>lamiids</taxon>
        <taxon>Lamiales</taxon>
        <taxon>Pedaliaceae</taxon>
        <taxon>Sesamum</taxon>
    </lineage>
</organism>
<dbReference type="EMBL" id="JACGWO010000001">
    <property type="protein sequence ID" value="KAK4439513.1"/>
    <property type="molecule type" value="Genomic_DNA"/>
</dbReference>
<keyword evidence="5" id="KW-0472">Membrane</keyword>
<evidence type="ECO:0000256" key="4">
    <source>
        <dbReference type="ARBA" id="ARBA00022989"/>
    </source>
</evidence>
<feature type="domain" description="ABC transporter" evidence="6">
    <location>
        <begin position="48"/>
        <end position="96"/>
    </location>
</feature>
<evidence type="ECO:0000259" key="6">
    <source>
        <dbReference type="Pfam" id="PF00005"/>
    </source>
</evidence>
<dbReference type="InterPro" id="IPR003439">
    <property type="entry name" value="ABC_transporter-like_ATP-bd"/>
</dbReference>
<evidence type="ECO:0000256" key="2">
    <source>
        <dbReference type="ARBA" id="ARBA00022448"/>
    </source>
</evidence>
<evidence type="ECO:0000256" key="3">
    <source>
        <dbReference type="ARBA" id="ARBA00022692"/>
    </source>
</evidence>
<evidence type="ECO:0000256" key="5">
    <source>
        <dbReference type="ARBA" id="ARBA00023136"/>
    </source>
</evidence>
<proteinExistence type="inferred from homology"/>
<dbReference type="Pfam" id="PF00005">
    <property type="entry name" value="ABC_tran"/>
    <property type="match status" value="1"/>
</dbReference>
<protein>
    <submittedName>
        <fullName evidence="7">ABC transporter D family member 2, chloroplastic</fullName>
    </submittedName>
</protein>
<evidence type="ECO:0000313" key="8">
    <source>
        <dbReference type="Proteomes" id="UP001293254"/>
    </source>
</evidence>
<dbReference type="Proteomes" id="UP001293254">
    <property type="component" value="Unassembled WGS sequence"/>
</dbReference>
<dbReference type="SUPFAM" id="SSF52540">
    <property type="entry name" value="P-loop containing nucleoside triphosphate hydrolases"/>
    <property type="match status" value="1"/>
</dbReference>
<keyword evidence="4" id="KW-1133">Transmembrane helix</keyword>
<comment type="caution">
    <text evidence="7">The sequence shown here is derived from an EMBL/GenBank/DDBJ whole genome shotgun (WGS) entry which is preliminary data.</text>
</comment>
<comment type="similarity">
    <text evidence="1">Belongs to the ABC transporter superfamily. ABCD family. Peroxisomal fatty acyl CoA transporter (TC 3.A.1.203) subfamily.</text>
</comment>
<sequence>MEEVSREFCNVTNPSAPYGSVPTGSGLKLLKIVHLTVLNPSKAKLIRDLFLEICERDHLLITGPSGSGKTSLLRPTAGLWSFGRGTITFYDRNMRDSLRAFPQMWLLLE</sequence>
<dbReference type="InterPro" id="IPR050835">
    <property type="entry name" value="ABC_transporter_sub-D"/>
</dbReference>